<comment type="subcellular location">
    <subcellularLocation>
        <location evidence="1">Cell inner membrane</location>
        <topology evidence="1">Single-pass membrane protein</topology>
    </subcellularLocation>
</comment>
<evidence type="ECO:0000259" key="12">
    <source>
        <dbReference type="Pfam" id="PF12019"/>
    </source>
</evidence>
<comment type="caution">
    <text evidence="13">The sequence shown here is derived from an EMBL/GenBank/DDBJ whole genome shotgun (WGS) entry which is preliminary data.</text>
</comment>
<evidence type="ECO:0000256" key="9">
    <source>
        <dbReference type="ARBA" id="ARBA00025772"/>
    </source>
</evidence>
<dbReference type="GO" id="GO:0005886">
    <property type="term" value="C:plasma membrane"/>
    <property type="evidence" value="ECO:0007669"/>
    <property type="project" value="UniProtKB-SubCell"/>
</dbReference>
<sequence length="173" mass="18076">MSALNANRPTLAAQRSRGFTLIELMVTITVAAVLLTIALPSFVNTTLNSKLRATANNLSAAVMLARSEAIKRNAATQLCPSDNDTSCSGDWEDGWIVIASDNTVVHREGPVPEGFKVNTTATTLSFDPSGVGSTAADFTICRATPSVGSQERVVSVTATGRPSVTRTETGSCS</sequence>
<keyword evidence="5" id="KW-0997">Cell inner membrane</keyword>
<keyword evidence="6 11" id="KW-0812">Transmembrane</keyword>
<feature type="domain" description="General secretion pathway GspH" evidence="12">
    <location>
        <begin position="54"/>
        <end position="160"/>
    </location>
</feature>
<accession>A0AAQ1GA93</accession>
<gene>
    <name evidence="13" type="ORF">SAMN05216586_11676</name>
</gene>
<keyword evidence="14" id="KW-1185">Reference proteome</keyword>
<dbReference type="InterPro" id="IPR012902">
    <property type="entry name" value="N_methyl_site"/>
</dbReference>
<reference evidence="13 14" key="1">
    <citation type="submission" date="2016-10" db="EMBL/GenBank/DDBJ databases">
        <authorList>
            <person name="Varghese N."/>
            <person name="Submissions S."/>
        </authorList>
    </citation>
    <scope>NUCLEOTIDE SEQUENCE [LARGE SCALE GENOMIC DNA]</scope>
    <source>
        <strain evidence="13 14">CECT 8317</strain>
    </source>
</reference>
<keyword evidence="3" id="KW-1003">Cell membrane</keyword>
<proteinExistence type="inferred from homology"/>
<organism evidence="13 14">
    <name type="scientific">Halopseudomonas aestusnigri</name>
    <dbReference type="NCBI Taxonomy" id="857252"/>
    <lineage>
        <taxon>Bacteria</taxon>
        <taxon>Pseudomonadati</taxon>
        <taxon>Pseudomonadota</taxon>
        <taxon>Gammaproteobacteria</taxon>
        <taxon>Pseudomonadales</taxon>
        <taxon>Pseudomonadaceae</taxon>
        <taxon>Halopseudomonas</taxon>
    </lineage>
</organism>
<dbReference type="SUPFAM" id="SSF54523">
    <property type="entry name" value="Pili subunits"/>
    <property type="match status" value="1"/>
</dbReference>
<dbReference type="Proteomes" id="UP000243518">
    <property type="component" value="Unassembled WGS sequence"/>
</dbReference>
<dbReference type="Pfam" id="PF12019">
    <property type="entry name" value="GspH"/>
    <property type="match status" value="1"/>
</dbReference>
<dbReference type="EMBL" id="FNVE01000016">
    <property type="protein sequence ID" value="SEG70562.1"/>
    <property type="molecule type" value="Genomic_DNA"/>
</dbReference>
<dbReference type="RefSeq" id="WP_088277523.1">
    <property type="nucleotide sequence ID" value="NZ_FNVE01000016.1"/>
</dbReference>
<dbReference type="AlphaFoldDB" id="A0AAQ1GA93"/>
<evidence type="ECO:0000256" key="1">
    <source>
        <dbReference type="ARBA" id="ARBA00004377"/>
    </source>
</evidence>
<dbReference type="Gene3D" id="3.55.40.10">
    <property type="entry name" value="minor pseudopilin epsh domain"/>
    <property type="match status" value="1"/>
</dbReference>
<evidence type="ECO:0000256" key="4">
    <source>
        <dbReference type="ARBA" id="ARBA00022481"/>
    </source>
</evidence>
<evidence type="ECO:0000256" key="3">
    <source>
        <dbReference type="ARBA" id="ARBA00022475"/>
    </source>
</evidence>
<keyword evidence="8 11" id="KW-0472">Membrane</keyword>
<keyword evidence="4" id="KW-0488">Methylation</keyword>
<name>A0AAQ1GA93_9GAMM</name>
<dbReference type="InterPro" id="IPR045584">
    <property type="entry name" value="Pilin-like"/>
</dbReference>
<dbReference type="NCBIfam" id="TIGR02532">
    <property type="entry name" value="IV_pilin_GFxxxE"/>
    <property type="match status" value="1"/>
</dbReference>
<evidence type="ECO:0000256" key="6">
    <source>
        <dbReference type="ARBA" id="ARBA00022692"/>
    </source>
</evidence>
<evidence type="ECO:0000313" key="13">
    <source>
        <dbReference type="EMBL" id="SEG70562.1"/>
    </source>
</evidence>
<evidence type="ECO:0000256" key="2">
    <source>
        <dbReference type="ARBA" id="ARBA00021549"/>
    </source>
</evidence>
<evidence type="ECO:0000256" key="7">
    <source>
        <dbReference type="ARBA" id="ARBA00022989"/>
    </source>
</evidence>
<keyword evidence="7 11" id="KW-1133">Transmembrane helix</keyword>
<dbReference type="PROSITE" id="PS00409">
    <property type="entry name" value="PROKAR_NTER_METHYL"/>
    <property type="match status" value="1"/>
</dbReference>
<dbReference type="GO" id="GO:0015627">
    <property type="term" value="C:type II protein secretion system complex"/>
    <property type="evidence" value="ECO:0007669"/>
    <property type="project" value="InterPro"/>
</dbReference>
<protein>
    <recommendedName>
        <fullName evidence="2">Type II secretion system protein H</fullName>
    </recommendedName>
    <alternativeName>
        <fullName evidence="10">General secretion pathway protein H</fullName>
    </alternativeName>
</protein>
<comment type="similarity">
    <text evidence="9">Belongs to the GSP H family.</text>
</comment>
<dbReference type="InterPro" id="IPR022346">
    <property type="entry name" value="T2SS_GspH"/>
</dbReference>
<evidence type="ECO:0000256" key="5">
    <source>
        <dbReference type="ARBA" id="ARBA00022519"/>
    </source>
</evidence>
<dbReference type="GO" id="GO:0015628">
    <property type="term" value="P:protein secretion by the type II secretion system"/>
    <property type="evidence" value="ECO:0007669"/>
    <property type="project" value="InterPro"/>
</dbReference>
<evidence type="ECO:0000256" key="8">
    <source>
        <dbReference type="ARBA" id="ARBA00023136"/>
    </source>
</evidence>
<evidence type="ECO:0000256" key="10">
    <source>
        <dbReference type="ARBA" id="ARBA00030775"/>
    </source>
</evidence>
<evidence type="ECO:0000256" key="11">
    <source>
        <dbReference type="SAM" id="Phobius"/>
    </source>
</evidence>
<dbReference type="Pfam" id="PF07963">
    <property type="entry name" value="N_methyl"/>
    <property type="match status" value="1"/>
</dbReference>
<feature type="transmembrane region" description="Helical" evidence="11">
    <location>
        <begin position="21"/>
        <end position="43"/>
    </location>
</feature>
<evidence type="ECO:0000313" key="14">
    <source>
        <dbReference type="Proteomes" id="UP000243518"/>
    </source>
</evidence>